<sequence length="218" mass="24215">MALYYDIDDIMMELELISVVFQVGANGIGLLDPGSETNRIEQGAKLDLPFWLAHELYLRQAVGVQLPAAYNKKMTEIARLCKTGSWVMYMFCIFSALVLSLLQNKEIQADAACVDLKSRCPYFYELGCMIAPLVQSILRNMQHAHPAMMPRVDAPVVDPPVPPQAPPVVHPPAGHADPSSMSYAQYEAIIQGQQALHSRQVAFESRFEDFATITTDSL</sequence>
<dbReference type="EMBL" id="CM056819">
    <property type="protein sequence ID" value="KAJ8624102.1"/>
    <property type="molecule type" value="Genomic_DNA"/>
</dbReference>
<organism evidence="1 2">
    <name type="scientific">Persea americana</name>
    <name type="common">Avocado</name>
    <dbReference type="NCBI Taxonomy" id="3435"/>
    <lineage>
        <taxon>Eukaryota</taxon>
        <taxon>Viridiplantae</taxon>
        <taxon>Streptophyta</taxon>
        <taxon>Embryophyta</taxon>
        <taxon>Tracheophyta</taxon>
        <taxon>Spermatophyta</taxon>
        <taxon>Magnoliopsida</taxon>
        <taxon>Magnoliidae</taxon>
        <taxon>Laurales</taxon>
        <taxon>Lauraceae</taxon>
        <taxon>Persea</taxon>
    </lineage>
</organism>
<keyword evidence="2" id="KW-1185">Reference proteome</keyword>
<dbReference type="Proteomes" id="UP001234297">
    <property type="component" value="Chromosome 11"/>
</dbReference>
<gene>
    <name evidence="1" type="ORF">MRB53_032632</name>
</gene>
<protein>
    <submittedName>
        <fullName evidence="1">Uncharacterized protein</fullName>
    </submittedName>
</protein>
<evidence type="ECO:0000313" key="2">
    <source>
        <dbReference type="Proteomes" id="UP001234297"/>
    </source>
</evidence>
<evidence type="ECO:0000313" key="1">
    <source>
        <dbReference type="EMBL" id="KAJ8624102.1"/>
    </source>
</evidence>
<accession>A0ACC2KSG0</accession>
<name>A0ACC2KSG0_PERAE</name>
<comment type="caution">
    <text evidence="1">The sequence shown here is derived from an EMBL/GenBank/DDBJ whole genome shotgun (WGS) entry which is preliminary data.</text>
</comment>
<reference evidence="1 2" key="1">
    <citation type="journal article" date="2022" name="Hortic Res">
        <title>A haplotype resolved chromosomal level avocado genome allows analysis of novel avocado genes.</title>
        <authorList>
            <person name="Nath O."/>
            <person name="Fletcher S.J."/>
            <person name="Hayward A."/>
            <person name="Shaw L.M."/>
            <person name="Masouleh A.K."/>
            <person name="Furtado A."/>
            <person name="Henry R.J."/>
            <person name="Mitter N."/>
        </authorList>
    </citation>
    <scope>NUCLEOTIDE SEQUENCE [LARGE SCALE GENOMIC DNA]</scope>
    <source>
        <strain evidence="2">cv. Hass</strain>
    </source>
</reference>
<proteinExistence type="predicted"/>